<gene>
    <name evidence="3" type="ORF">D3H34_05060</name>
</gene>
<feature type="signal peptide" evidence="2">
    <location>
        <begin position="1"/>
        <end position="20"/>
    </location>
</feature>
<keyword evidence="4" id="KW-1185">Reference proteome</keyword>
<feature type="region of interest" description="Disordered" evidence="1">
    <location>
        <begin position="1"/>
        <end position="22"/>
    </location>
</feature>
<reference evidence="3 4" key="1">
    <citation type="submission" date="2018-09" db="EMBL/GenBank/DDBJ databases">
        <title>Acidovorax cavernicola nov. sp. isolated from Gruta de las Maravillas (Aracena, Spain).</title>
        <authorList>
            <person name="Jurado V."/>
            <person name="Gutierrez-Patricio S."/>
            <person name="Gonzalez-Pimentel J.L."/>
            <person name="Miller A.Z."/>
            <person name="Laiz L."/>
            <person name="Saiz-Jimenez C."/>
        </authorList>
    </citation>
    <scope>NUCLEOTIDE SEQUENCE [LARGE SCALE GENOMIC DNA]</scope>
    <source>
        <strain evidence="3 4">1011MAR4D40.2</strain>
    </source>
</reference>
<evidence type="ECO:0000256" key="2">
    <source>
        <dbReference type="SAM" id="SignalP"/>
    </source>
</evidence>
<feature type="chain" id="PRO_5040830260" evidence="2">
    <location>
        <begin position="21"/>
        <end position="143"/>
    </location>
</feature>
<dbReference type="AlphaFoldDB" id="A0A9X8GWP1"/>
<comment type="caution">
    <text evidence="3">The sequence shown here is derived from an EMBL/GenBank/DDBJ whole genome shotgun (WGS) entry which is preliminary data.</text>
</comment>
<evidence type="ECO:0000313" key="4">
    <source>
        <dbReference type="Proteomes" id="UP000265619"/>
    </source>
</evidence>
<organism evidence="3 4">
    <name type="scientific">Acidovorax cavernicola</name>
    <dbReference type="NCBI Taxonomy" id="1675792"/>
    <lineage>
        <taxon>Bacteria</taxon>
        <taxon>Pseudomonadati</taxon>
        <taxon>Pseudomonadota</taxon>
        <taxon>Betaproteobacteria</taxon>
        <taxon>Burkholderiales</taxon>
        <taxon>Comamonadaceae</taxon>
        <taxon>Acidovorax</taxon>
    </lineage>
</organism>
<evidence type="ECO:0000313" key="3">
    <source>
        <dbReference type="EMBL" id="RIX84252.1"/>
    </source>
</evidence>
<accession>A0A9X8GWP1</accession>
<dbReference type="OrthoDB" id="8859368at2"/>
<sequence length="143" mass="14479">MQRRAAPVQAAPAAPAPALAAAPTAGKAALRAPATAGGFAALDRWTTLDITRAGTTTRQARGDTEGLAAQVNAVARAATVSGGELALPVEARIELRRDGALLAVLEIAGDQVRWTPQPGGPAFTGTPPAQALDALRTALSRTR</sequence>
<evidence type="ECO:0000256" key="1">
    <source>
        <dbReference type="SAM" id="MobiDB-lite"/>
    </source>
</evidence>
<protein>
    <submittedName>
        <fullName evidence="3">Uncharacterized protein</fullName>
    </submittedName>
</protein>
<proteinExistence type="predicted"/>
<keyword evidence="2" id="KW-0732">Signal</keyword>
<dbReference type="EMBL" id="QXMN01000003">
    <property type="protein sequence ID" value="RIX84252.1"/>
    <property type="molecule type" value="Genomic_DNA"/>
</dbReference>
<name>A0A9X8GWP1_9BURK</name>
<dbReference type="Proteomes" id="UP000265619">
    <property type="component" value="Unassembled WGS sequence"/>
</dbReference>